<gene>
    <name evidence="2" type="ORF">D9758_003364</name>
</gene>
<accession>A0A8H5GV09</accession>
<evidence type="ECO:0000313" key="2">
    <source>
        <dbReference type="EMBL" id="KAF5371776.1"/>
    </source>
</evidence>
<dbReference type="EMBL" id="JAACJM010000007">
    <property type="protein sequence ID" value="KAF5371776.1"/>
    <property type="molecule type" value="Genomic_DNA"/>
</dbReference>
<dbReference type="Proteomes" id="UP000559256">
    <property type="component" value="Unassembled WGS sequence"/>
</dbReference>
<dbReference type="AlphaFoldDB" id="A0A8H5GV09"/>
<evidence type="ECO:0008006" key="4">
    <source>
        <dbReference type="Google" id="ProtNLM"/>
    </source>
</evidence>
<comment type="caution">
    <text evidence="2">The sequence shown here is derived from an EMBL/GenBank/DDBJ whole genome shotgun (WGS) entry which is preliminary data.</text>
</comment>
<protein>
    <recommendedName>
        <fullName evidence="4">F-box domain-containing protein</fullName>
    </recommendedName>
</protein>
<proteinExistence type="predicted"/>
<reference evidence="2 3" key="1">
    <citation type="journal article" date="2020" name="ISME J.">
        <title>Uncovering the hidden diversity of litter-decomposition mechanisms in mushroom-forming fungi.</title>
        <authorList>
            <person name="Floudas D."/>
            <person name="Bentzer J."/>
            <person name="Ahren D."/>
            <person name="Johansson T."/>
            <person name="Persson P."/>
            <person name="Tunlid A."/>
        </authorList>
    </citation>
    <scope>NUCLEOTIDE SEQUENCE [LARGE SCALE GENOMIC DNA]</scope>
    <source>
        <strain evidence="2 3">CBS 291.85</strain>
    </source>
</reference>
<dbReference type="OrthoDB" id="2322499at2759"/>
<name>A0A8H5GV09_9AGAR</name>
<sequence length="552" mass="63234">MKSITRSMKAGCMEFGGADYLLTDCTVQAEGHRLAKDALYGYKDDQDNYSNADDYEEKDASSSSSKPRGRKRAATKKDVNPGPRKNAKSTKKQRLDLGKFFDSLPTELQWRARLLSLSHTNKEFRKLLQDTPDSIWKVIRENTGLPELEAKDITERQYITLVFNKDCHSCGQKSVQGINYMNCARLCPSCKNGLKFGRKTQLQEYLRTLHPKALECAKDSAVKDGYITPRGIEKLSKKLCQLSEAELEAFVKQRRTLKEQIARDAQLIETWHREGSARRSQTDRDKREARQAAIKEKLIELGWREDDLLSLFWEEAPGVDRTGKLTEATWNKIRDPMLIFLRGMLIDQRNRERQDAINSRYLDLLKAHPNPDLFPSRQTFLDLPTVKSLWNKNEHERGTDPGPVECDPFVPFDETEWNANYDTVKENIASYETEMQRLAKERLAKAYVEQGLEVPADPIHDPRSMFRYTPPVLTLHSLGTLPPENDYVLPFPAIHRRMRDRQDETVVFLMLTWNVKGAAEFSTGKSHHHLFQGTPGNLSVDLGAELTEGGTQ</sequence>
<feature type="region of interest" description="Disordered" evidence="1">
    <location>
        <begin position="47"/>
        <end position="91"/>
    </location>
</feature>
<evidence type="ECO:0000256" key="1">
    <source>
        <dbReference type="SAM" id="MobiDB-lite"/>
    </source>
</evidence>
<evidence type="ECO:0000313" key="3">
    <source>
        <dbReference type="Proteomes" id="UP000559256"/>
    </source>
</evidence>
<organism evidence="2 3">
    <name type="scientific">Tetrapyrgos nigripes</name>
    <dbReference type="NCBI Taxonomy" id="182062"/>
    <lineage>
        <taxon>Eukaryota</taxon>
        <taxon>Fungi</taxon>
        <taxon>Dikarya</taxon>
        <taxon>Basidiomycota</taxon>
        <taxon>Agaricomycotina</taxon>
        <taxon>Agaricomycetes</taxon>
        <taxon>Agaricomycetidae</taxon>
        <taxon>Agaricales</taxon>
        <taxon>Marasmiineae</taxon>
        <taxon>Marasmiaceae</taxon>
        <taxon>Tetrapyrgos</taxon>
    </lineage>
</organism>
<keyword evidence="3" id="KW-1185">Reference proteome</keyword>